<organism evidence="2 3">
    <name type="scientific">Paenibacillus dendritiformis C454</name>
    <dbReference type="NCBI Taxonomy" id="1131935"/>
    <lineage>
        <taxon>Bacteria</taxon>
        <taxon>Bacillati</taxon>
        <taxon>Bacillota</taxon>
        <taxon>Bacilli</taxon>
        <taxon>Bacillales</taxon>
        <taxon>Paenibacillaceae</taxon>
        <taxon>Paenibacillus</taxon>
    </lineage>
</organism>
<dbReference type="InterPro" id="IPR027417">
    <property type="entry name" value="P-loop_NTPase"/>
</dbReference>
<dbReference type="NCBIfam" id="NF006085">
    <property type="entry name" value="PRK08233.1"/>
    <property type="match status" value="1"/>
</dbReference>
<dbReference type="RefSeq" id="WP_006678306.1">
    <property type="nucleotide sequence ID" value="NZ_AHKH01000061.1"/>
</dbReference>
<comment type="caution">
    <text evidence="2">The sequence shown here is derived from an EMBL/GenBank/DDBJ whole genome shotgun (WGS) entry which is preliminary data.</text>
</comment>
<reference evidence="2 3" key="1">
    <citation type="journal article" date="2012" name="J. Bacteriol.">
        <title>Genome Sequence of the Pattern-Forming Social Bacterium Paenibacillus dendritiformis C454 Chiral Morphotype.</title>
        <authorList>
            <person name="Sirota-Madi A."/>
            <person name="Olender T."/>
            <person name="Helman Y."/>
            <person name="Brainis I."/>
            <person name="Finkelshtein A."/>
            <person name="Roth D."/>
            <person name="Hagai E."/>
            <person name="Leshkowitz D."/>
            <person name="Brodsky L."/>
            <person name="Galatenko V."/>
            <person name="Nikolaev V."/>
            <person name="Gutnick D.L."/>
            <person name="Lancet D."/>
            <person name="Ben-Jacob E."/>
        </authorList>
    </citation>
    <scope>NUCLEOTIDE SEQUENCE [LARGE SCALE GENOMIC DNA]</scope>
    <source>
        <strain evidence="2 3">C454</strain>
    </source>
</reference>
<gene>
    <name evidence="2" type="ORF">PDENDC454_19053</name>
</gene>
<accession>H3SJT3</accession>
<dbReference type="EMBL" id="AHKH01000061">
    <property type="protein sequence ID" value="EHQ60655.1"/>
    <property type="molecule type" value="Genomic_DNA"/>
</dbReference>
<name>H3SJT3_9BACL</name>
<proteinExistence type="predicted"/>
<dbReference type="InterPro" id="IPR006083">
    <property type="entry name" value="PRK/URK"/>
</dbReference>
<sequence>MHTNSIPPVIAIAAVSGGGKTTITRRLMEKLPHAAALYFDDYTFEDCPEDICEWVENGANYEEWKLAPLARDLQSMLQSQPPPSFVFLDYPFAYLNSALRGYIDLSIFIDTPLDIALARRILRDFSDGSIDEVREDITGYLQDGRMAYAEMLSAVKPNSDLIIDGSLPVDHIVERILDEVEARFKVRVRNDEER</sequence>
<dbReference type="GO" id="GO:0016301">
    <property type="term" value="F:kinase activity"/>
    <property type="evidence" value="ECO:0007669"/>
    <property type="project" value="InterPro"/>
</dbReference>
<dbReference type="Proteomes" id="UP000003900">
    <property type="component" value="Unassembled WGS sequence"/>
</dbReference>
<evidence type="ECO:0000313" key="2">
    <source>
        <dbReference type="EMBL" id="EHQ60655.1"/>
    </source>
</evidence>
<dbReference type="GO" id="GO:0005524">
    <property type="term" value="F:ATP binding"/>
    <property type="evidence" value="ECO:0007669"/>
    <property type="project" value="InterPro"/>
</dbReference>
<dbReference type="STRING" id="1131935.PDENDC454_19053"/>
<dbReference type="SUPFAM" id="SSF52540">
    <property type="entry name" value="P-loop containing nucleoside triphosphate hydrolases"/>
    <property type="match status" value="1"/>
</dbReference>
<feature type="domain" description="Phosphoribulokinase/uridine kinase" evidence="1">
    <location>
        <begin position="82"/>
        <end position="164"/>
    </location>
</feature>
<evidence type="ECO:0000313" key="3">
    <source>
        <dbReference type="Proteomes" id="UP000003900"/>
    </source>
</evidence>
<dbReference type="Gene3D" id="3.40.50.300">
    <property type="entry name" value="P-loop containing nucleotide triphosphate hydrolases"/>
    <property type="match status" value="1"/>
</dbReference>
<dbReference type="PATRIC" id="fig|1131935.3.peg.3958"/>
<dbReference type="Pfam" id="PF00485">
    <property type="entry name" value="PRK"/>
    <property type="match status" value="1"/>
</dbReference>
<evidence type="ECO:0000259" key="1">
    <source>
        <dbReference type="Pfam" id="PF00485"/>
    </source>
</evidence>
<dbReference type="AlphaFoldDB" id="H3SJT3"/>
<keyword evidence="3" id="KW-1185">Reference proteome</keyword>
<protein>
    <recommendedName>
        <fullName evidence="1">Phosphoribulokinase/uridine kinase domain-containing protein</fullName>
    </recommendedName>
</protein>